<dbReference type="AlphaFoldDB" id="A0AB37VI52"/>
<organism evidence="1 2">
    <name type="scientific">Enterobacter cloacae</name>
    <dbReference type="NCBI Taxonomy" id="550"/>
    <lineage>
        <taxon>Bacteria</taxon>
        <taxon>Pseudomonadati</taxon>
        <taxon>Pseudomonadota</taxon>
        <taxon>Gammaproteobacteria</taxon>
        <taxon>Enterobacterales</taxon>
        <taxon>Enterobacteriaceae</taxon>
        <taxon>Enterobacter</taxon>
        <taxon>Enterobacter cloacae complex</taxon>
    </lineage>
</organism>
<gene>
    <name evidence="1" type="ORF">DN595_13455</name>
</gene>
<evidence type="ECO:0000313" key="1">
    <source>
        <dbReference type="EMBL" id="RWT78383.1"/>
    </source>
</evidence>
<proteinExistence type="predicted"/>
<dbReference type="EMBL" id="QKPI01000030">
    <property type="protein sequence ID" value="RWT78383.1"/>
    <property type="molecule type" value="Genomic_DNA"/>
</dbReference>
<reference evidence="1 2" key="1">
    <citation type="submission" date="2018-06" db="EMBL/GenBank/DDBJ databases">
        <title>Carbapenemase-producing Enterobacteriaceae present in wastewater treatment plant effluent and nearby surface waters in the US.</title>
        <authorList>
            <person name="Mathys D.A."/>
            <person name="Mollenkopf D.F."/>
            <person name="Feicht S.M."/>
            <person name="Adams R.J."/>
            <person name="Albers A.L."/>
            <person name="Grooters S.V."/>
            <person name="Stuever D.M."/>
            <person name="Daniels J.B."/>
            <person name="Wittum T.E."/>
        </authorList>
    </citation>
    <scope>NUCLEOTIDE SEQUENCE [LARGE SCALE GENOMIC DNA]</scope>
    <source>
        <strain evidence="1 2">GEO_23_Down_A</strain>
    </source>
</reference>
<sequence length="70" mass="8269">MLCWIEIRSSQHIKKNYCSNMNVCVGTLKKSHTGRNDRGKCCGILRTWQDRQTRRKNVTQVTEFSFSKIF</sequence>
<dbReference type="Proteomes" id="UP000289016">
    <property type="component" value="Unassembled WGS sequence"/>
</dbReference>
<accession>A0AB37VI52</accession>
<protein>
    <submittedName>
        <fullName evidence="1">Uncharacterized protein</fullName>
    </submittedName>
</protein>
<evidence type="ECO:0000313" key="2">
    <source>
        <dbReference type="Proteomes" id="UP000289016"/>
    </source>
</evidence>
<name>A0AB37VI52_ENTCL</name>
<comment type="caution">
    <text evidence="1">The sequence shown here is derived from an EMBL/GenBank/DDBJ whole genome shotgun (WGS) entry which is preliminary data.</text>
</comment>